<dbReference type="AlphaFoldDB" id="A0A8E5HWH9"/>
<gene>
    <name evidence="2" type="ORF">UV8b_07151</name>
</gene>
<dbReference type="KEGG" id="uvi:66067928"/>
<dbReference type="RefSeq" id="XP_043000583.1">
    <property type="nucleotide sequence ID" value="XM_043144648.1"/>
</dbReference>
<accession>A0A8E5HWH9</accession>
<feature type="region of interest" description="Disordered" evidence="1">
    <location>
        <begin position="26"/>
        <end position="66"/>
    </location>
</feature>
<evidence type="ECO:0000313" key="3">
    <source>
        <dbReference type="Proteomes" id="UP000027002"/>
    </source>
</evidence>
<dbReference type="EMBL" id="CP072758">
    <property type="protein sequence ID" value="QUC22910.1"/>
    <property type="molecule type" value="Genomic_DNA"/>
</dbReference>
<dbReference type="Proteomes" id="UP000027002">
    <property type="component" value="Chromosome 6"/>
</dbReference>
<evidence type="ECO:0000256" key="1">
    <source>
        <dbReference type="SAM" id="MobiDB-lite"/>
    </source>
</evidence>
<dbReference type="GeneID" id="66067928"/>
<evidence type="ECO:0000313" key="2">
    <source>
        <dbReference type="EMBL" id="QUC22910.1"/>
    </source>
</evidence>
<organism evidence="2 3">
    <name type="scientific">Ustilaginoidea virens</name>
    <name type="common">Rice false smut fungus</name>
    <name type="synonym">Villosiclava virens</name>
    <dbReference type="NCBI Taxonomy" id="1159556"/>
    <lineage>
        <taxon>Eukaryota</taxon>
        <taxon>Fungi</taxon>
        <taxon>Dikarya</taxon>
        <taxon>Ascomycota</taxon>
        <taxon>Pezizomycotina</taxon>
        <taxon>Sordariomycetes</taxon>
        <taxon>Hypocreomycetidae</taxon>
        <taxon>Hypocreales</taxon>
        <taxon>Clavicipitaceae</taxon>
        <taxon>Ustilaginoidea</taxon>
    </lineage>
</organism>
<keyword evidence="3" id="KW-1185">Reference proteome</keyword>
<protein>
    <submittedName>
        <fullName evidence="2">Uncharacterized protein</fullName>
    </submittedName>
</protein>
<feature type="compositionally biased region" description="Basic and acidic residues" evidence="1">
    <location>
        <begin position="33"/>
        <end position="43"/>
    </location>
</feature>
<proteinExistence type="predicted"/>
<sequence>MDDDAFLPDGGPVARSLLPLVFSGHLTPGVRKQGQDKDPREASARTPRRTARAMTQRGVRRRGMHV</sequence>
<name>A0A8E5HWH9_USTVR</name>
<reference evidence="2" key="1">
    <citation type="submission" date="2020-03" db="EMBL/GenBank/DDBJ databases">
        <title>A mixture of massive structural variations and highly conserved coding sequences in Ustilaginoidea virens genome.</title>
        <authorList>
            <person name="Zhang K."/>
            <person name="Zhao Z."/>
            <person name="Zhang Z."/>
            <person name="Li Y."/>
            <person name="Hsiang T."/>
            <person name="Sun W."/>
        </authorList>
    </citation>
    <scope>NUCLEOTIDE SEQUENCE</scope>
    <source>
        <strain evidence="2">UV-8b</strain>
    </source>
</reference>